<reference evidence="3" key="2">
    <citation type="submission" date="2016-02" db="EMBL/GenBank/DDBJ databases">
        <title>Draft genome sequence of five rapidly growing Mycobacterium species.</title>
        <authorList>
            <person name="Katahira K."/>
            <person name="Gotou Y."/>
            <person name="Iida K."/>
            <person name="Ogura Y."/>
            <person name="Hayashi T."/>
        </authorList>
    </citation>
    <scope>NUCLEOTIDE SEQUENCE [LARGE SCALE GENOMIC DNA]</scope>
    <source>
        <strain evidence="3">JCM6362</strain>
    </source>
</reference>
<dbReference type="SUPFAM" id="SSF46955">
    <property type="entry name" value="Putative DNA-binding domain"/>
    <property type="match status" value="1"/>
</dbReference>
<proteinExistence type="predicted"/>
<dbReference type="EMBL" id="BCTB01000028">
    <property type="protein sequence ID" value="GAT16051.1"/>
    <property type="molecule type" value="Genomic_DNA"/>
</dbReference>
<dbReference type="NCBIfam" id="TIGR01764">
    <property type="entry name" value="excise"/>
    <property type="match status" value="1"/>
</dbReference>
<dbReference type="STRING" id="1797.RMCT_3020"/>
<dbReference type="GO" id="GO:0003677">
    <property type="term" value="F:DNA binding"/>
    <property type="evidence" value="ECO:0007669"/>
    <property type="project" value="InterPro"/>
</dbReference>
<dbReference type="InterPro" id="IPR041657">
    <property type="entry name" value="HTH_17"/>
</dbReference>
<protein>
    <recommendedName>
        <fullName evidence="1">Helix-turn-helix domain-containing protein</fullName>
    </recommendedName>
</protein>
<dbReference type="RefSeq" id="WP_003923645.1">
    <property type="nucleotide sequence ID" value="NZ_BCTB01000028.1"/>
</dbReference>
<name>A0A100XG90_MYCTH</name>
<feature type="domain" description="Helix-turn-helix" evidence="1">
    <location>
        <begin position="13"/>
        <end position="53"/>
    </location>
</feature>
<dbReference type="InterPro" id="IPR010093">
    <property type="entry name" value="SinI_DNA-bd"/>
</dbReference>
<dbReference type="Proteomes" id="UP000069654">
    <property type="component" value="Unassembled WGS sequence"/>
</dbReference>
<comment type="caution">
    <text evidence="2">The sequence shown here is derived from an EMBL/GenBank/DDBJ whole genome shotgun (WGS) entry which is preliminary data.</text>
</comment>
<dbReference type="AlphaFoldDB" id="A0A100XG90"/>
<dbReference type="Pfam" id="PF12728">
    <property type="entry name" value="HTH_17"/>
    <property type="match status" value="1"/>
</dbReference>
<organism evidence="2 3">
    <name type="scientific">Mycolicibacterium thermoresistibile</name>
    <name type="common">Mycobacterium thermoresistibile</name>
    <dbReference type="NCBI Taxonomy" id="1797"/>
    <lineage>
        <taxon>Bacteria</taxon>
        <taxon>Bacillati</taxon>
        <taxon>Actinomycetota</taxon>
        <taxon>Actinomycetes</taxon>
        <taxon>Mycobacteriales</taxon>
        <taxon>Mycobacteriaceae</taxon>
        <taxon>Mycolicibacterium</taxon>
    </lineage>
</organism>
<dbReference type="OrthoDB" id="5524782at2"/>
<dbReference type="InterPro" id="IPR009061">
    <property type="entry name" value="DNA-bd_dom_put_sf"/>
</dbReference>
<evidence type="ECO:0000259" key="1">
    <source>
        <dbReference type="Pfam" id="PF12728"/>
    </source>
</evidence>
<evidence type="ECO:0000313" key="2">
    <source>
        <dbReference type="EMBL" id="GAT16051.1"/>
    </source>
</evidence>
<sequence length="76" mass="8395">MSTKTDQPNDGALTTTDLARALGCHKRTIQRAIIAGRIPAFKLRGQWRIRRVDADSLMYRLAGHPDNPPTPLGDAK</sequence>
<evidence type="ECO:0000313" key="3">
    <source>
        <dbReference type="Proteomes" id="UP000069654"/>
    </source>
</evidence>
<reference evidence="2 3" key="1">
    <citation type="journal article" date="2016" name="Genome Announc.">
        <title>Draft Genome Sequences of Five Rapidly Growing Mycobacterium Species, M. thermoresistibile, M. fortuitum subsp. acetamidolyticum, M. canariasense, M. brisbanense, and M. novocastrense.</title>
        <authorList>
            <person name="Katahira K."/>
            <person name="Ogura Y."/>
            <person name="Gotoh Y."/>
            <person name="Hayashi T."/>
        </authorList>
    </citation>
    <scope>NUCLEOTIDE SEQUENCE [LARGE SCALE GENOMIC DNA]</scope>
    <source>
        <strain evidence="2 3">JCM6362</strain>
    </source>
</reference>
<accession>A0A100XG90</accession>
<gene>
    <name evidence="2" type="ORF">RMCT_3020</name>
</gene>